<evidence type="ECO:0000313" key="5">
    <source>
        <dbReference type="EMBL" id="MQP10861.1"/>
    </source>
</evidence>
<dbReference type="Proteomes" id="UP000384372">
    <property type="component" value="Unassembled WGS sequence"/>
</dbReference>
<comment type="caution">
    <text evidence="5">The sequence shown here is derived from an EMBL/GenBank/DDBJ whole genome shotgun (WGS) entry which is preliminary data.</text>
</comment>
<organism evidence="5 6">
    <name type="scientific">Segatella copri</name>
    <dbReference type="NCBI Taxonomy" id="165179"/>
    <lineage>
        <taxon>Bacteria</taxon>
        <taxon>Pseudomonadati</taxon>
        <taxon>Bacteroidota</taxon>
        <taxon>Bacteroidia</taxon>
        <taxon>Bacteroidales</taxon>
        <taxon>Prevotellaceae</taxon>
        <taxon>Segatella</taxon>
    </lineage>
</organism>
<dbReference type="InterPro" id="IPR050627">
    <property type="entry name" value="Nitroreductase/BluB"/>
</dbReference>
<keyword evidence="2" id="KW-0288">FMN</keyword>
<dbReference type="CDD" id="cd02150">
    <property type="entry name" value="nitroreductase"/>
    <property type="match status" value="1"/>
</dbReference>
<dbReference type="Gene3D" id="3.40.109.10">
    <property type="entry name" value="NADH Oxidase"/>
    <property type="match status" value="1"/>
</dbReference>
<name>A0A6A7W8Y2_9BACT</name>
<feature type="domain" description="Nitroreductase" evidence="4">
    <location>
        <begin position="69"/>
        <end position="154"/>
    </location>
</feature>
<evidence type="ECO:0000256" key="3">
    <source>
        <dbReference type="ARBA" id="ARBA00023002"/>
    </source>
</evidence>
<sequence length="183" mass="20664">MNQKEIFDNIMSRTSVRNFLDQPVESEKVEMLLHAAMAAPSACNKQPWHFAVIDDRKLLDQIPHFSPYASMAKEAPLAIVVCGDLNKTLEGTEQEFWIQDCSAATENLLLMVNALDLGAVWTALYPLEERYRGMQELLALPSNLIPLNTIVIGYPKKKTTAKDKWDEANISLNGYNHQPKSFL</sequence>
<reference evidence="5 6" key="1">
    <citation type="submission" date="2019-09" db="EMBL/GenBank/DDBJ databases">
        <title>Distinct polysaccharide growth profiles of human intestinal Prevotella copri isolates.</title>
        <authorList>
            <person name="Fehlner-Peach H."/>
            <person name="Magnabosco C."/>
            <person name="Raghavan V."/>
            <person name="Scher J.U."/>
            <person name="Tett A."/>
            <person name="Cox L.M."/>
            <person name="Gottsegen C."/>
            <person name="Watters A."/>
            <person name="Wiltshire- Gordon J.D."/>
            <person name="Segata N."/>
            <person name="Bonneau R."/>
            <person name="Littman D.R."/>
        </authorList>
    </citation>
    <scope>NUCLEOTIDE SEQUENCE [LARGE SCALE GENOMIC DNA]</scope>
    <source>
        <strain evidence="6">iAQ1173</strain>
    </source>
</reference>
<keyword evidence="6" id="KW-1185">Reference proteome</keyword>
<protein>
    <submittedName>
        <fullName evidence="5">Nitroreductase family protein</fullName>
    </submittedName>
</protein>
<keyword evidence="1" id="KW-0285">Flavoprotein</keyword>
<dbReference type="SUPFAM" id="SSF55469">
    <property type="entry name" value="FMN-dependent nitroreductase-like"/>
    <property type="match status" value="1"/>
</dbReference>
<gene>
    <name evidence="5" type="ORF">F7D20_02535</name>
</gene>
<dbReference type="InterPro" id="IPR000415">
    <property type="entry name" value="Nitroreductase-like"/>
</dbReference>
<dbReference type="OrthoDB" id="9812105at2"/>
<dbReference type="GO" id="GO:0016491">
    <property type="term" value="F:oxidoreductase activity"/>
    <property type="evidence" value="ECO:0007669"/>
    <property type="project" value="UniProtKB-KW"/>
</dbReference>
<evidence type="ECO:0000313" key="6">
    <source>
        <dbReference type="Proteomes" id="UP000384372"/>
    </source>
</evidence>
<feature type="domain" description="Nitroreductase" evidence="4">
    <location>
        <begin position="10"/>
        <end position="62"/>
    </location>
</feature>
<evidence type="ECO:0000256" key="2">
    <source>
        <dbReference type="ARBA" id="ARBA00022643"/>
    </source>
</evidence>
<evidence type="ECO:0000259" key="4">
    <source>
        <dbReference type="Pfam" id="PF00881"/>
    </source>
</evidence>
<dbReference type="AlphaFoldDB" id="A0A6A7W8Y2"/>
<proteinExistence type="predicted"/>
<evidence type="ECO:0000256" key="1">
    <source>
        <dbReference type="ARBA" id="ARBA00022630"/>
    </source>
</evidence>
<dbReference type="PANTHER" id="PTHR23026:SF90">
    <property type="entry name" value="IODOTYROSINE DEIODINASE 1"/>
    <property type="match status" value="1"/>
</dbReference>
<dbReference type="InterPro" id="IPR029479">
    <property type="entry name" value="Nitroreductase"/>
</dbReference>
<keyword evidence="3" id="KW-0560">Oxidoreductase</keyword>
<accession>A0A6A7W8Y2</accession>
<dbReference type="RefSeq" id="WP_158462715.1">
    <property type="nucleotide sequence ID" value="NZ_VZAD01000021.1"/>
</dbReference>
<dbReference type="EMBL" id="VZAD01000021">
    <property type="protein sequence ID" value="MQP10861.1"/>
    <property type="molecule type" value="Genomic_DNA"/>
</dbReference>
<dbReference type="Pfam" id="PF00881">
    <property type="entry name" value="Nitroreductase"/>
    <property type="match status" value="2"/>
</dbReference>
<dbReference type="PANTHER" id="PTHR23026">
    <property type="entry name" value="NADPH NITROREDUCTASE"/>
    <property type="match status" value="1"/>
</dbReference>